<accession>A0ABW7EZT5</accession>
<dbReference type="EMBL" id="JBIGHV010000003">
    <property type="protein sequence ID" value="MFG6429809.1"/>
    <property type="molecule type" value="Genomic_DNA"/>
</dbReference>
<evidence type="ECO:0000313" key="1">
    <source>
        <dbReference type="EMBL" id="MFG6429809.1"/>
    </source>
</evidence>
<name>A0ABW7EZT5_9BURK</name>
<protein>
    <submittedName>
        <fullName evidence="1">Uncharacterized protein</fullName>
    </submittedName>
</protein>
<dbReference type="RefSeq" id="WP_394477578.1">
    <property type="nucleotide sequence ID" value="NZ_JBIGHV010000003.1"/>
</dbReference>
<dbReference type="Proteomes" id="UP001606210">
    <property type="component" value="Unassembled WGS sequence"/>
</dbReference>
<sequence length="43" mass="4795">MLDTVHLDGESERQPLGVLTHGLRAHMTPPSKAFQMEWPPNGI</sequence>
<proteinExistence type="predicted"/>
<organism evidence="1 2">
    <name type="scientific">Pelomonas parva</name>
    <dbReference type="NCBI Taxonomy" id="3299032"/>
    <lineage>
        <taxon>Bacteria</taxon>
        <taxon>Pseudomonadati</taxon>
        <taxon>Pseudomonadota</taxon>
        <taxon>Betaproteobacteria</taxon>
        <taxon>Burkholderiales</taxon>
        <taxon>Sphaerotilaceae</taxon>
        <taxon>Roseateles</taxon>
    </lineage>
</organism>
<comment type="caution">
    <text evidence="1">The sequence shown here is derived from an EMBL/GenBank/DDBJ whole genome shotgun (WGS) entry which is preliminary data.</text>
</comment>
<gene>
    <name evidence="1" type="ORF">ACG00Y_07810</name>
</gene>
<evidence type="ECO:0000313" key="2">
    <source>
        <dbReference type="Proteomes" id="UP001606210"/>
    </source>
</evidence>
<keyword evidence="2" id="KW-1185">Reference proteome</keyword>
<reference evidence="1 2" key="1">
    <citation type="submission" date="2024-08" db="EMBL/GenBank/DDBJ databases">
        <authorList>
            <person name="Lu H."/>
        </authorList>
    </citation>
    <scope>NUCLEOTIDE SEQUENCE [LARGE SCALE GENOMIC DNA]</scope>
    <source>
        <strain evidence="1 2">LYH14W</strain>
    </source>
</reference>